<dbReference type="PANTHER" id="PTHR42840:SF3">
    <property type="entry name" value="BINDING ROSSMANN FOLD OXIDOREDUCTASE, PUTATIVE (AFU_ORTHOLOGUE AFUA_2G10240)-RELATED"/>
    <property type="match status" value="1"/>
</dbReference>
<name>A0A1H1L8D5_9ACTN</name>
<comment type="similarity">
    <text evidence="1">Belongs to the Gfo/Idh/MocA family.</text>
</comment>
<dbReference type="Proteomes" id="UP000199092">
    <property type="component" value="Chromosome I"/>
</dbReference>
<feature type="domain" description="Gfo/Idh/MocA-like oxidoreductase N-terminal" evidence="3">
    <location>
        <begin position="2"/>
        <end position="118"/>
    </location>
</feature>
<dbReference type="Pfam" id="PF22725">
    <property type="entry name" value="GFO_IDH_MocA_C3"/>
    <property type="match status" value="1"/>
</dbReference>
<accession>A0A1H1L8D5</accession>
<dbReference type="Gene3D" id="3.30.360.10">
    <property type="entry name" value="Dihydrodipicolinate Reductase, domain 2"/>
    <property type="match status" value="1"/>
</dbReference>
<reference evidence="5 6" key="1">
    <citation type="submission" date="2016-10" db="EMBL/GenBank/DDBJ databases">
        <authorList>
            <person name="de Groot N.N."/>
        </authorList>
    </citation>
    <scope>NUCLEOTIDE SEQUENCE [LARGE SCALE GENOMIC DNA]</scope>
    <source>
        <strain evidence="5 6">DSM 21741</strain>
    </source>
</reference>
<gene>
    <name evidence="5" type="ORF">SAMN04488543_0139</name>
</gene>
<dbReference type="GO" id="GO:0000166">
    <property type="term" value="F:nucleotide binding"/>
    <property type="evidence" value="ECO:0007669"/>
    <property type="project" value="InterPro"/>
</dbReference>
<organism evidence="5 6">
    <name type="scientific">Friedmanniella luteola</name>
    <dbReference type="NCBI Taxonomy" id="546871"/>
    <lineage>
        <taxon>Bacteria</taxon>
        <taxon>Bacillati</taxon>
        <taxon>Actinomycetota</taxon>
        <taxon>Actinomycetes</taxon>
        <taxon>Propionibacteriales</taxon>
        <taxon>Nocardioidaceae</taxon>
        <taxon>Friedmanniella</taxon>
    </lineage>
</organism>
<dbReference type="RefSeq" id="WP_091408730.1">
    <property type="nucleotide sequence ID" value="NZ_LT629749.1"/>
</dbReference>
<sequence>MRLGLIGLGRIGAFHATTLSSLDQVESLVVYDAAPALVAQTVERLGAGAADSPEVLLRSGVDGVVIAAATNAHPELILAALEAGLPTFCEKPVASDPHASEEILRRAASSGVQVQIGYPRRFDAAFAAAREAVADGSLGWLHTVRSTTLDPAPPPDGYVRASGGIFRDCSVHDFDAVRFVTGQEVVEVYATGSNQGAAIFAECDDVDTAATVLTLESGALAVVSNSRYNARGYDVRLEVHGSKDSVAAGLEERWPIRSTEPGVSFPGGTAHAFFMDRFADAFRAELDAFTEVVSGSRTSPCTVADAVEVGWIAEAADLSRRQHRPVRMDEVRAKPSAP</sequence>
<dbReference type="SUPFAM" id="SSF55347">
    <property type="entry name" value="Glyceraldehyde-3-phosphate dehydrogenase-like, C-terminal domain"/>
    <property type="match status" value="1"/>
</dbReference>
<proteinExistence type="inferred from homology"/>
<feature type="domain" description="GFO/IDH/MocA-like oxidoreductase" evidence="4">
    <location>
        <begin position="126"/>
        <end position="246"/>
    </location>
</feature>
<evidence type="ECO:0000256" key="2">
    <source>
        <dbReference type="ARBA" id="ARBA00023002"/>
    </source>
</evidence>
<dbReference type="STRING" id="546871.SAMN04488543_0139"/>
<dbReference type="InterPro" id="IPR000683">
    <property type="entry name" value="Gfo/Idh/MocA-like_OxRdtase_N"/>
</dbReference>
<dbReference type="GO" id="GO:0016491">
    <property type="term" value="F:oxidoreductase activity"/>
    <property type="evidence" value="ECO:0007669"/>
    <property type="project" value="UniProtKB-KW"/>
</dbReference>
<dbReference type="InterPro" id="IPR055170">
    <property type="entry name" value="GFO_IDH_MocA-like_dom"/>
</dbReference>
<dbReference type="OrthoDB" id="256869at2"/>
<dbReference type="InterPro" id="IPR036291">
    <property type="entry name" value="NAD(P)-bd_dom_sf"/>
</dbReference>
<dbReference type="AlphaFoldDB" id="A0A1H1L8D5"/>
<evidence type="ECO:0000313" key="6">
    <source>
        <dbReference type="Proteomes" id="UP000199092"/>
    </source>
</evidence>
<dbReference type="Pfam" id="PF01408">
    <property type="entry name" value="GFO_IDH_MocA"/>
    <property type="match status" value="1"/>
</dbReference>
<dbReference type="EMBL" id="LT629749">
    <property type="protein sequence ID" value="SDR70743.1"/>
    <property type="molecule type" value="Genomic_DNA"/>
</dbReference>
<dbReference type="Gene3D" id="3.40.50.720">
    <property type="entry name" value="NAD(P)-binding Rossmann-like Domain"/>
    <property type="match status" value="1"/>
</dbReference>
<evidence type="ECO:0000256" key="1">
    <source>
        <dbReference type="ARBA" id="ARBA00010928"/>
    </source>
</evidence>
<keyword evidence="2" id="KW-0560">Oxidoreductase</keyword>
<evidence type="ECO:0000259" key="4">
    <source>
        <dbReference type="Pfam" id="PF22725"/>
    </source>
</evidence>
<keyword evidence="6" id="KW-1185">Reference proteome</keyword>
<evidence type="ECO:0000313" key="5">
    <source>
        <dbReference type="EMBL" id="SDR70743.1"/>
    </source>
</evidence>
<evidence type="ECO:0000259" key="3">
    <source>
        <dbReference type="Pfam" id="PF01408"/>
    </source>
</evidence>
<dbReference type="PANTHER" id="PTHR42840">
    <property type="entry name" value="NAD(P)-BINDING ROSSMANN-FOLD SUPERFAMILY PROTEIN-RELATED"/>
    <property type="match status" value="1"/>
</dbReference>
<dbReference type="SUPFAM" id="SSF51735">
    <property type="entry name" value="NAD(P)-binding Rossmann-fold domains"/>
    <property type="match status" value="1"/>
</dbReference>
<protein>
    <submittedName>
        <fullName evidence="5">Myo-inositol 2-dehydrogenase / D-chiro-inositol 1-dehydrogenase</fullName>
    </submittedName>
</protein>